<proteinExistence type="predicted"/>
<name>A0A9W5U0E8_9BACI</name>
<organism evidence="1 2">
    <name type="scientific">Lentibacillus populi</name>
    <dbReference type="NCBI Taxonomy" id="1827502"/>
    <lineage>
        <taxon>Bacteria</taxon>
        <taxon>Bacillati</taxon>
        <taxon>Bacillota</taxon>
        <taxon>Bacilli</taxon>
        <taxon>Bacillales</taxon>
        <taxon>Bacillaceae</taxon>
        <taxon>Lentibacillus</taxon>
    </lineage>
</organism>
<dbReference type="InterPro" id="IPR025555">
    <property type="entry name" value="YppG"/>
</dbReference>
<keyword evidence="2" id="KW-1185">Reference proteome</keyword>
<sequence length="124" mass="14864">MVERPYYYNQPYQAYDDYAKFYHVNPYNNKEWQQQQFPQPNPAYFQTPFHYFSKPKQPDNWFDLMHTNAPSPQHKPNGLFAYFQDKDGQVDLDKMFSTVGQFANTIQQISPVVKQFGSMIKNFK</sequence>
<protein>
    <recommendedName>
        <fullName evidence="3">YppG-like protein</fullName>
    </recommendedName>
</protein>
<evidence type="ECO:0000313" key="2">
    <source>
        <dbReference type="Proteomes" id="UP000621492"/>
    </source>
</evidence>
<dbReference type="AlphaFoldDB" id="A0A9W5U0E8"/>
<reference evidence="1" key="2">
    <citation type="submission" date="2020-09" db="EMBL/GenBank/DDBJ databases">
        <authorList>
            <person name="Sun Q."/>
            <person name="Zhou Y."/>
        </authorList>
    </citation>
    <scope>NUCLEOTIDE SEQUENCE</scope>
    <source>
        <strain evidence="1">CGMCC 1.15454</strain>
    </source>
</reference>
<evidence type="ECO:0000313" key="1">
    <source>
        <dbReference type="EMBL" id="GGB55599.1"/>
    </source>
</evidence>
<accession>A0A9W5U0E8</accession>
<dbReference type="Proteomes" id="UP000621492">
    <property type="component" value="Unassembled WGS sequence"/>
</dbReference>
<gene>
    <name evidence="1" type="ORF">GCM10011409_36550</name>
</gene>
<comment type="caution">
    <text evidence="1">The sequence shown here is derived from an EMBL/GenBank/DDBJ whole genome shotgun (WGS) entry which is preliminary data.</text>
</comment>
<evidence type="ECO:0008006" key="3">
    <source>
        <dbReference type="Google" id="ProtNLM"/>
    </source>
</evidence>
<dbReference type="EMBL" id="BMJD01000040">
    <property type="protein sequence ID" value="GGB55599.1"/>
    <property type="molecule type" value="Genomic_DNA"/>
</dbReference>
<reference evidence="1" key="1">
    <citation type="journal article" date="2014" name="Int. J. Syst. Evol. Microbiol.">
        <title>Complete genome sequence of Corynebacterium casei LMG S-19264T (=DSM 44701T), isolated from a smear-ripened cheese.</title>
        <authorList>
            <consortium name="US DOE Joint Genome Institute (JGI-PGF)"/>
            <person name="Walter F."/>
            <person name="Albersmeier A."/>
            <person name="Kalinowski J."/>
            <person name="Ruckert C."/>
        </authorList>
    </citation>
    <scope>NUCLEOTIDE SEQUENCE</scope>
    <source>
        <strain evidence="1">CGMCC 1.15454</strain>
    </source>
</reference>
<dbReference type="Pfam" id="PF14179">
    <property type="entry name" value="YppG"/>
    <property type="match status" value="1"/>
</dbReference>
<dbReference type="RefSeq" id="WP_088051049.1">
    <property type="nucleotide sequence ID" value="NZ_BMJD01000040.1"/>
</dbReference>